<protein>
    <recommendedName>
        <fullName evidence="3">L,D-TPase catalytic domain-containing protein</fullName>
    </recommendedName>
</protein>
<dbReference type="PANTHER" id="PTHR38589:SF1">
    <property type="entry name" value="BLR0621 PROTEIN"/>
    <property type="match status" value="1"/>
</dbReference>
<organism evidence="4 5">
    <name type="scientific">Streptomyces taklimakanensis</name>
    <dbReference type="NCBI Taxonomy" id="2569853"/>
    <lineage>
        <taxon>Bacteria</taxon>
        <taxon>Bacillati</taxon>
        <taxon>Actinomycetota</taxon>
        <taxon>Actinomycetes</taxon>
        <taxon>Kitasatosporales</taxon>
        <taxon>Streptomycetaceae</taxon>
        <taxon>Streptomyces</taxon>
    </lineage>
</organism>
<evidence type="ECO:0000259" key="3">
    <source>
        <dbReference type="Pfam" id="PF03734"/>
    </source>
</evidence>
<dbReference type="Pfam" id="PF03734">
    <property type="entry name" value="YkuD"/>
    <property type="match status" value="1"/>
</dbReference>
<reference evidence="4 5" key="1">
    <citation type="submission" date="2019-11" db="EMBL/GenBank/DDBJ databases">
        <authorList>
            <person name="Yuan L."/>
        </authorList>
    </citation>
    <scope>NUCLEOTIDE SEQUENCE [LARGE SCALE GENOMIC DNA]</scope>
    <source>
        <strain evidence="4 5">TRM43335</strain>
    </source>
</reference>
<dbReference type="Proteomes" id="UP000473014">
    <property type="component" value="Unassembled WGS sequence"/>
</dbReference>
<evidence type="ECO:0000313" key="4">
    <source>
        <dbReference type="EMBL" id="MTE19011.1"/>
    </source>
</evidence>
<evidence type="ECO:0000256" key="2">
    <source>
        <dbReference type="SAM" id="SignalP"/>
    </source>
</evidence>
<dbReference type="PANTHER" id="PTHR38589">
    <property type="entry name" value="BLR0621 PROTEIN"/>
    <property type="match status" value="1"/>
</dbReference>
<accession>A0A6G2B9R5</accession>
<sequence length="262" mass="27418">MSTRPTRPLALLLTVVALGALSGCGGSGDSGSTDGTARDRPAPTHTLAGGRAPTSSPDPSASAGDGKTGRLPGLGPKTLARVPDDAHQVVVVTGEHRDSPRSTVVLHERADDGWRAGERWPAHNALRGWTDDHRLGDLRSPIGVFTLSDAGGLLPDPGTELPYHRSGGFTIDGTGFEGEPLEGSFDYVVAIDYNRETGVSPLDWTRPMGDSKGGGIWFHVDHDGPTKGCVTLSEPHMKALLRALEPESNPVVVMGDAASLAR</sequence>
<evidence type="ECO:0000256" key="1">
    <source>
        <dbReference type="SAM" id="MobiDB-lite"/>
    </source>
</evidence>
<feature type="domain" description="L,D-TPase catalytic" evidence="3">
    <location>
        <begin position="136"/>
        <end position="253"/>
    </location>
</feature>
<proteinExistence type="predicted"/>
<dbReference type="OrthoDB" id="3868753at2"/>
<keyword evidence="5" id="KW-1185">Reference proteome</keyword>
<dbReference type="RefSeq" id="WP_155070480.1">
    <property type="nucleotide sequence ID" value="NZ_WIXO01000001.1"/>
</dbReference>
<feature type="signal peptide" evidence="2">
    <location>
        <begin position="1"/>
        <end position="22"/>
    </location>
</feature>
<comment type="caution">
    <text evidence="4">The sequence shown here is derived from an EMBL/GenBank/DDBJ whole genome shotgun (WGS) entry which is preliminary data.</text>
</comment>
<dbReference type="GO" id="GO:0016740">
    <property type="term" value="F:transferase activity"/>
    <property type="evidence" value="ECO:0007669"/>
    <property type="project" value="InterPro"/>
</dbReference>
<feature type="region of interest" description="Disordered" evidence="1">
    <location>
        <begin position="22"/>
        <end position="86"/>
    </location>
</feature>
<feature type="compositionally biased region" description="Low complexity" evidence="1">
    <location>
        <begin position="55"/>
        <end position="65"/>
    </location>
</feature>
<dbReference type="AlphaFoldDB" id="A0A6G2B9R5"/>
<name>A0A6G2B9R5_9ACTN</name>
<gene>
    <name evidence="4" type="ORF">F0L17_07665</name>
</gene>
<feature type="chain" id="PRO_5039145123" description="L,D-TPase catalytic domain-containing protein" evidence="2">
    <location>
        <begin position="23"/>
        <end position="262"/>
    </location>
</feature>
<dbReference type="PROSITE" id="PS51257">
    <property type="entry name" value="PROKAR_LIPOPROTEIN"/>
    <property type="match status" value="1"/>
</dbReference>
<keyword evidence="2" id="KW-0732">Signal</keyword>
<dbReference type="EMBL" id="WIXO01000001">
    <property type="protein sequence ID" value="MTE19011.1"/>
    <property type="molecule type" value="Genomic_DNA"/>
</dbReference>
<dbReference type="InterPro" id="IPR005490">
    <property type="entry name" value="LD_TPept_cat_dom"/>
</dbReference>
<evidence type="ECO:0000313" key="5">
    <source>
        <dbReference type="Proteomes" id="UP000473014"/>
    </source>
</evidence>